<evidence type="ECO:0000313" key="2">
    <source>
        <dbReference type="EMBL" id="KAJ7765669.1"/>
    </source>
</evidence>
<dbReference type="GO" id="GO:0004741">
    <property type="term" value="F:[pyruvate dehydrogenase (acetyl-transferring)]-phosphatase activity"/>
    <property type="evidence" value="ECO:0007669"/>
    <property type="project" value="TreeGrafter"/>
</dbReference>
<organism evidence="2 3">
    <name type="scientific">Mycena metata</name>
    <dbReference type="NCBI Taxonomy" id="1033252"/>
    <lineage>
        <taxon>Eukaryota</taxon>
        <taxon>Fungi</taxon>
        <taxon>Dikarya</taxon>
        <taxon>Basidiomycota</taxon>
        <taxon>Agaricomycotina</taxon>
        <taxon>Agaricomycetes</taxon>
        <taxon>Agaricomycetidae</taxon>
        <taxon>Agaricales</taxon>
        <taxon>Marasmiineae</taxon>
        <taxon>Mycenaceae</taxon>
        <taxon>Mycena</taxon>
    </lineage>
</organism>
<dbReference type="Pfam" id="PF00481">
    <property type="entry name" value="PP2C"/>
    <property type="match status" value="1"/>
</dbReference>
<dbReference type="PROSITE" id="PS51746">
    <property type="entry name" value="PPM_2"/>
    <property type="match status" value="1"/>
</dbReference>
<gene>
    <name evidence="2" type="ORF">B0H16DRAFT_1309851</name>
</gene>
<dbReference type="GO" id="GO:0005739">
    <property type="term" value="C:mitochondrion"/>
    <property type="evidence" value="ECO:0007669"/>
    <property type="project" value="TreeGrafter"/>
</dbReference>
<dbReference type="AlphaFoldDB" id="A0AAD7NKJ7"/>
<dbReference type="SUPFAM" id="SSF81606">
    <property type="entry name" value="PP2C-like"/>
    <property type="match status" value="1"/>
</dbReference>
<name>A0AAD7NKJ7_9AGAR</name>
<reference evidence="2" key="1">
    <citation type="submission" date="2023-03" db="EMBL/GenBank/DDBJ databases">
        <title>Massive genome expansion in bonnet fungi (Mycena s.s.) driven by repeated elements and novel gene families across ecological guilds.</title>
        <authorList>
            <consortium name="Lawrence Berkeley National Laboratory"/>
            <person name="Harder C.B."/>
            <person name="Miyauchi S."/>
            <person name="Viragh M."/>
            <person name="Kuo A."/>
            <person name="Thoen E."/>
            <person name="Andreopoulos B."/>
            <person name="Lu D."/>
            <person name="Skrede I."/>
            <person name="Drula E."/>
            <person name="Henrissat B."/>
            <person name="Morin E."/>
            <person name="Kohler A."/>
            <person name="Barry K."/>
            <person name="LaButti K."/>
            <person name="Morin E."/>
            <person name="Salamov A."/>
            <person name="Lipzen A."/>
            <person name="Mereny Z."/>
            <person name="Hegedus B."/>
            <person name="Baldrian P."/>
            <person name="Stursova M."/>
            <person name="Weitz H."/>
            <person name="Taylor A."/>
            <person name="Grigoriev I.V."/>
            <person name="Nagy L.G."/>
            <person name="Martin F."/>
            <person name="Kauserud H."/>
        </authorList>
    </citation>
    <scope>NUCLEOTIDE SEQUENCE</scope>
    <source>
        <strain evidence="2">CBHHK182m</strain>
    </source>
</reference>
<dbReference type="CDD" id="cd00143">
    <property type="entry name" value="PP2Cc"/>
    <property type="match status" value="1"/>
</dbReference>
<evidence type="ECO:0000313" key="3">
    <source>
        <dbReference type="Proteomes" id="UP001215598"/>
    </source>
</evidence>
<dbReference type="PANTHER" id="PTHR13832:SF792">
    <property type="entry name" value="GM14286P"/>
    <property type="match status" value="1"/>
</dbReference>
<protein>
    <submittedName>
        <fullName evidence="2">Phosphatase 2C-like domain-containing protein</fullName>
    </submittedName>
</protein>
<sequence length="351" mass="38820">MLRIPSRSWWFWSVYDGHVGGQMSWILRQKLLPDLHQALEPLYSKSERPPTESVHRVIKETFLALDDEMVNKSANILLDAPEDAPLKTVAASVLMGAHAGSCALVSFYEASLRRLHVSVVGDSRAILGRRRGESADGKTIYDVHVLSVDQTGKNEAEVARLTAEHPGEALFNDRGRFLGWGITRAFGNGVMKWSKELQEFLQEKCLGDKPRATLLTPPYFTALPEITTTVVQPGDFMVMASDGLWDCLTNEEVVGVVGAWLGRKKGDAPVIERVDLPVVLTDDKTHYPHWNVKKQFVVNSNVVDGNDVAHILALNALGGADKDLVGGLVGLLPPRARQFRDDMSVIVVFFE</sequence>
<dbReference type="PANTHER" id="PTHR13832">
    <property type="entry name" value="PROTEIN PHOSPHATASE 2C"/>
    <property type="match status" value="1"/>
</dbReference>
<dbReference type="EMBL" id="JARKIB010000025">
    <property type="protein sequence ID" value="KAJ7765669.1"/>
    <property type="molecule type" value="Genomic_DNA"/>
</dbReference>
<evidence type="ECO:0000259" key="1">
    <source>
        <dbReference type="PROSITE" id="PS51746"/>
    </source>
</evidence>
<dbReference type="InterPro" id="IPR036457">
    <property type="entry name" value="PPM-type-like_dom_sf"/>
</dbReference>
<dbReference type="Proteomes" id="UP001215598">
    <property type="component" value="Unassembled WGS sequence"/>
</dbReference>
<dbReference type="Gene3D" id="3.60.40.10">
    <property type="entry name" value="PPM-type phosphatase domain"/>
    <property type="match status" value="1"/>
</dbReference>
<dbReference type="InterPro" id="IPR001932">
    <property type="entry name" value="PPM-type_phosphatase-like_dom"/>
</dbReference>
<dbReference type="InterPro" id="IPR015655">
    <property type="entry name" value="PP2C"/>
</dbReference>
<comment type="caution">
    <text evidence="2">The sequence shown here is derived from an EMBL/GenBank/DDBJ whole genome shotgun (WGS) entry which is preliminary data.</text>
</comment>
<accession>A0AAD7NKJ7</accession>
<proteinExistence type="predicted"/>
<feature type="domain" description="PPM-type phosphatase" evidence="1">
    <location>
        <begin position="1"/>
        <end position="350"/>
    </location>
</feature>
<dbReference type="SMART" id="SM00332">
    <property type="entry name" value="PP2Cc"/>
    <property type="match status" value="1"/>
</dbReference>
<keyword evidence="3" id="KW-1185">Reference proteome</keyword>